<dbReference type="AlphaFoldDB" id="A0A2P8DLZ1"/>
<evidence type="ECO:0000313" key="3">
    <source>
        <dbReference type="Proteomes" id="UP000240542"/>
    </source>
</evidence>
<dbReference type="EMBL" id="PYGA01000006">
    <property type="protein sequence ID" value="PSK98207.1"/>
    <property type="molecule type" value="Genomic_DNA"/>
</dbReference>
<sequence>MVVVAGARRAVESGNDVGGSLALRFPAREDRETRDGIGAGPDSVAAEPPRPSVAAPGAVEVEVDGSVPFWRWELTGLPLPEVDLARAAPGERGGSAG</sequence>
<feature type="region of interest" description="Disordered" evidence="1">
    <location>
        <begin position="26"/>
        <end position="52"/>
    </location>
</feature>
<comment type="caution">
    <text evidence="2">The sequence shown here is derived from an EMBL/GenBank/DDBJ whole genome shotgun (WGS) entry which is preliminary data.</text>
</comment>
<organism evidence="2 3">
    <name type="scientific">Murinocardiopsis flavida</name>
    <dbReference type="NCBI Taxonomy" id="645275"/>
    <lineage>
        <taxon>Bacteria</taxon>
        <taxon>Bacillati</taxon>
        <taxon>Actinomycetota</taxon>
        <taxon>Actinomycetes</taxon>
        <taxon>Streptosporangiales</taxon>
        <taxon>Nocardiopsidaceae</taxon>
        <taxon>Murinocardiopsis</taxon>
    </lineage>
</organism>
<gene>
    <name evidence="2" type="ORF">CLV63_106255</name>
</gene>
<reference evidence="2 3" key="1">
    <citation type="submission" date="2018-03" db="EMBL/GenBank/DDBJ databases">
        <title>Genomic Encyclopedia of Archaeal and Bacterial Type Strains, Phase II (KMG-II): from individual species to whole genera.</title>
        <authorList>
            <person name="Goeker M."/>
        </authorList>
    </citation>
    <scope>NUCLEOTIDE SEQUENCE [LARGE SCALE GENOMIC DNA]</scope>
    <source>
        <strain evidence="2 3">DSM 45312</strain>
    </source>
</reference>
<name>A0A2P8DLZ1_9ACTN</name>
<evidence type="ECO:0000313" key="2">
    <source>
        <dbReference type="EMBL" id="PSK98207.1"/>
    </source>
</evidence>
<proteinExistence type="predicted"/>
<keyword evidence="3" id="KW-1185">Reference proteome</keyword>
<evidence type="ECO:0000256" key="1">
    <source>
        <dbReference type="SAM" id="MobiDB-lite"/>
    </source>
</evidence>
<feature type="compositionally biased region" description="Basic and acidic residues" evidence="1">
    <location>
        <begin position="26"/>
        <end position="35"/>
    </location>
</feature>
<dbReference type="Proteomes" id="UP000240542">
    <property type="component" value="Unassembled WGS sequence"/>
</dbReference>
<accession>A0A2P8DLZ1</accession>
<protein>
    <submittedName>
        <fullName evidence="2">Uncharacterized protein</fullName>
    </submittedName>
</protein>